<sequence length="158" mass="16152">MDAVDAPASGQRIAAGHTARATPVLAATASPGDAAVTSVRITTDVDRCGVAIIAVAGELVMDTADDLTAALTAYRVTRVVVDLDRMPFLDMAALTALLRGRDAALRADASFGVIRAQGLVRQVLHLTGMCPALTPAPAAGARRAAPRAVDGPGQRERG</sequence>
<dbReference type="AlphaFoldDB" id="A0A919K6I6"/>
<dbReference type="Pfam" id="PF13466">
    <property type="entry name" value="STAS_2"/>
    <property type="match status" value="1"/>
</dbReference>
<keyword evidence="3" id="KW-1185">Reference proteome</keyword>
<accession>A0A919K6I6</accession>
<dbReference type="Proteomes" id="UP000636960">
    <property type="component" value="Unassembled WGS sequence"/>
</dbReference>
<proteinExistence type="predicted"/>
<dbReference type="SUPFAM" id="SSF52091">
    <property type="entry name" value="SpoIIaa-like"/>
    <property type="match status" value="1"/>
</dbReference>
<dbReference type="RefSeq" id="WP_203790763.1">
    <property type="nucleotide sequence ID" value="NZ_BOMV01000113.1"/>
</dbReference>
<feature type="domain" description="STAS" evidence="1">
    <location>
        <begin position="49"/>
        <end position="129"/>
    </location>
</feature>
<evidence type="ECO:0000313" key="3">
    <source>
        <dbReference type="Proteomes" id="UP000636960"/>
    </source>
</evidence>
<gene>
    <name evidence="2" type="ORF">Ari01nite_93000</name>
</gene>
<evidence type="ECO:0000313" key="2">
    <source>
        <dbReference type="EMBL" id="GIF01836.1"/>
    </source>
</evidence>
<dbReference type="EMBL" id="BOMV01000113">
    <property type="protein sequence ID" value="GIF01836.1"/>
    <property type="molecule type" value="Genomic_DNA"/>
</dbReference>
<dbReference type="Gene3D" id="3.30.750.24">
    <property type="entry name" value="STAS domain"/>
    <property type="match status" value="1"/>
</dbReference>
<protein>
    <recommendedName>
        <fullName evidence="1">STAS domain-containing protein</fullName>
    </recommendedName>
</protein>
<dbReference type="InterPro" id="IPR036513">
    <property type="entry name" value="STAS_dom_sf"/>
</dbReference>
<dbReference type="InterPro" id="IPR002645">
    <property type="entry name" value="STAS_dom"/>
</dbReference>
<comment type="caution">
    <text evidence="2">The sequence shown here is derived from an EMBL/GenBank/DDBJ whole genome shotgun (WGS) entry which is preliminary data.</text>
</comment>
<name>A0A919K6I6_9ACTN</name>
<dbReference type="InterPro" id="IPR058548">
    <property type="entry name" value="MlaB-like_STAS"/>
</dbReference>
<dbReference type="CDD" id="cd07043">
    <property type="entry name" value="STAS_anti-anti-sigma_factors"/>
    <property type="match status" value="1"/>
</dbReference>
<dbReference type="PROSITE" id="PS50801">
    <property type="entry name" value="STAS"/>
    <property type="match status" value="1"/>
</dbReference>
<reference evidence="2" key="1">
    <citation type="submission" date="2021-01" db="EMBL/GenBank/DDBJ databases">
        <title>Whole genome shotgun sequence of Actinoplanes rishiriensis NBRC 108556.</title>
        <authorList>
            <person name="Komaki H."/>
            <person name="Tamura T."/>
        </authorList>
    </citation>
    <scope>NUCLEOTIDE SEQUENCE</scope>
    <source>
        <strain evidence="2">NBRC 108556</strain>
    </source>
</reference>
<evidence type="ECO:0000259" key="1">
    <source>
        <dbReference type="PROSITE" id="PS50801"/>
    </source>
</evidence>
<organism evidence="2 3">
    <name type="scientific">Paractinoplanes rishiriensis</name>
    <dbReference type="NCBI Taxonomy" id="1050105"/>
    <lineage>
        <taxon>Bacteria</taxon>
        <taxon>Bacillati</taxon>
        <taxon>Actinomycetota</taxon>
        <taxon>Actinomycetes</taxon>
        <taxon>Micromonosporales</taxon>
        <taxon>Micromonosporaceae</taxon>
        <taxon>Paractinoplanes</taxon>
    </lineage>
</organism>